<organism evidence="5 6">
    <name type="scientific">Tyto alba</name>
    <name type="common">Barn owl</name>
    <dbReference type="NCBI Taxonomy" id="56313"/>
    <lineage>
        <taxon>Eukaryota</taxon>
        <taxon>Metazoa</taxon>
        <taxon>Chordata</taxon>
        <taxon>Craniata</taxon>
        <taxon>Vertebrata</taxon>
        <taxon>Euteleostomi</taxon>
        <taxon>Archelosauria</taxon>
        <taxon>Archosauria</taxon>
        <taxon>Dinosauria</taxon>
        <taxon>Saurischia</taxon>
        <taxon>Theropoda</taxon>
        <taxon>Coelurosauria</taxon>
        <taxon>Aves</taxon>
        <taxon>Neognathae</taxon>
        <taxon>Neoaves</taxon>
        <taxon>Telluraves</taxon>
        <taxon>Strigiformes</taxon>
        <taxon>Tytonidae</taxon>
        <taxon>Tyto</taxon>
    </lineage>
</organism>
<dbReference type="Pfam" id="PF24064">
    <property type="entry name" value="HTH_NPRL3"/>
    <property type="match status" value="1"/>
</dbReference>
<evidence type="ECO:0000313" key="6">
    <source>
        <dbReference type="Proteomes" id="UP000054190"/>
    </source>
</evidence>
<dbReference type="GO" id="GO:0005764">
    <property type="term" value="C:lysosome"/>
    <property type="evidence" value="ECO:0007669"/>
    <property type="project" value="UniProtKB-SubCell"/>
</dbReference>
<dbReference type="InterPro" id="IPR056603">
    <property type="entry name" value="HTH_NPRL3"/>
</dbReference>
<evidence type="ECO:0000256" key="3">
    <source>
        <dbReference type="SAM" id="MobiDB-lite"/>
    </source>
</evidence>
<feature type="domain" description="GATOR1 complex protein NPRL3 C-terminal HTH" evidence="4">
    <location>
        <begin position="434"/>
        <end position="493"/>
    </location>
</feature>
<evidence type="ECO:0000256" key="1">
    <source>
        <dbReference type="ARBA" id="ARBA00010546"/>
    </source>
</evidence>
<protein>
    <recommendedName>
        <fullName evidence="2">GATOR complex protein NPRL3</fullName>
    </recommendedName>
    <alternativeName>
        <fullName evidence="2">Nitrogen permease regulator 3-like protein</fullName>
    </alternativeName>
</protein>
<keyword evidence="6" id="KW-1185">Reference proteome</keyword>
<dbReference type="GO" id="GO:1990130">
    <property type="term" value="C:GATOR1 complex"/>
    <property type="evidence" value="ECO:0007669"/>
    <property type="project" value="UniProtKB-UniRule"/>
</dbReference>
<dbReference type="EMBL" id="KK382475">
    <property type="protein sequence ID" value="KFV49202.1"/>
    <property type="molecule type" value="Genomic_DNA"/>
</dbReference>
<dbReference type="GO" id="GO:1904262">
    <property type="term" value="P:negative regulation of TORC1 signaling"/>
    <property type="evidence" value="ECO:0007669"/>
    <property type="project" value="TreeGrafter"/>
</dbReference>
<dbReference type="Pfam" id="PF03666">
    <property type="entry name" value="NPR3"/>
    <property type="match status" value="1"/>
</dbReference>
<reference evidence="5 6" key="1">
    <citation type="submission" date="2014-04" db="EMBL/GenBank/DDBJ databases">
        <title>Genome evolution of avian class.</title>
        <authorList>
            <person name="Zhang G."/>
            <person name="Li C."/>
        </authorList>
    </citation>
    <scope>NUCLEOTIDE SEQUENCE [LARGE SCALE GENOMIC DNA]</scope>
    <source>
        <strain evidence="5">BGI_N341</strain>
    </source>
</reference>
<feature type="non-terminal residue" evidence="5">
    <location>
        <position position="510"/>
    </location>
</feature>
<dbReference type="InterPro" id="IPR005365">
    <property type="entry name" value="Npr3"/>
</dbReference>
<feature type="compositionally biased region" description="Polar residues" evidence="3">
    <location>
        <begin position="379"/>
        <end position="409"/>
    </location>
</feature>
<feature type="non-terminal residue" evidence="5">
    <location>
        <position position="1"/>
    </location>
</feature>
<keyword evidence="2" id="KW-0732">Signal</keyword>
<evidence type="ECO:0000256" key="2">
    <source>
        <dbReference type="RuleBase" id="RU368069"/>
    </source>
</evidence>
<dbReference type="GO" id="GO:0010508">
    <property type="term" value="P:positive regulation of autophagy"/>
    <property type="evidence" value="ECO:0007669"/>
    <property type="project" value="TreeGrafter"/>
</dbReference>
<evidence type="ECO:0000259" key="4">
    <source>
        <dbReference type="Pfam" id="PF24064"/>
    </source>
</evidence>
<evidence type="ECO:0000313" key="5">
    <source>
        <dbReference type="EMBL" id="KFV49202.1"/>
    </source>
</evidence>
<dbReference type="GO" id="GO:0034198">
    <property type="term" value="P:cellular response to amino acid starvation"/>
    <property type="evidence" value="ECO:0007669"/>
    <property type="project" value="UniProtKB-UniRule"/>
</dbReference>
<dbReference type="PANTHER" id="PTHR13153">
    <property type="entry name" value="CGTHBA PROTEIN -14 GENE PROTEIN"/>
    <property type="match status" value="1"/>
</dbReference>
<dbReference type="GO" id="GO:0038202">
    <property type="term" value="P:TORC1 signaling"/>
    <property type="evidence" value="ECO:0007669"/>
    <property type="project" value="TreeGrafter"/>
</dbReference>
<keyword evidence="2" id="KW-0458">Lysosome</keyword>
<accession>A0A093EV84</accession>
<proteinExistence type="inferred from homology"/>
<comment type="subcellular location">
    <subcellularLocation>
        <location evidence="2">Lysosome</location>
    </subcellularLocation>
</comment>
<comment type="function">
    <text evidence="2">As a component of the GATOR1 complex functions as an inhibitor of the amino acid-sensing branch of the TORC1 pathway.</text>
</comment>
<sequence length="510" mass="57659">SRFSDVILATILATKSDMCGKKFELKIDNVRFVGHPTLLQHALGQVSKTDPSPKREMPTMILFNVVFALRANADPSVINCLHNLSRRIAIVLQHEERRCQYLTREAKLILAIQDEVSAMSETTEGPQSPFHHILPKCKLARDLKETYDSLCTTGVVRLHINNWLEVSFCLPHKIHYVATNFIPPEAIERSLKSIRPYHALLLLNDEKSLLNELPLDCSPALVRVIKTTSAVKNLQQLAQDADLALLQVFQLAAHLVYWGKAIIIYPLCENNVYMLSPNASVCLDKTVGKQGWGSFSPCDFLVTKPNLCALFSSCILFHGCLLPYFSLQTQLIQMVIWMLQHRLLIQLHTYVCLMVPPNEEDFRAQDEDMPFTARVGGRSLSTPNALSFGSPTSSDDMTLTSPSMDNSSAELIPGGDSPLNKRMTENLLASLLEHEREAILNVPAAQNPEDLRMFARLLHYFRGRHHLEEIMYNENMRRSQLLMLFDKFRSVLVVTSHEDPVISVFQSLLK</sequence>
<comment type="similarity">
    <text evidence="1 2">Belongs to the NPR3 family.</text>
</comment>
<name>A0A093EV84_TYTAL</name>
<feature type="region of interest" description="Disordered" evidence="3">
    <location>
        <begin position="376"/>
        <end position="418"/>
    </location>
</feature>
<dbReference type="Proteomes" id="UP000054190">
    <property type="component" value="Unassembled WGS sequence"/>
</dbReference>
<gene>
    <name evidence="5" type="ORF">N341_11831</name>
</gene>
<dbReference type="PANTHER" id="PTHR13153:SF5">
    <property type="entry name" value="GATOR COMPLEX PROTEIN NPRL3"/>
    <property type="match status" value="1"/>
</dbReference>
<dbReference type="AlphaFoldDB" id="A0A093EV84"/>